<sequence length="22" mass="2323">MCTPLTRSISPLAPLCVHKALA</sequence>
<proteinExistence type="predicted"/>
<reference evidence="1" key="2">
    <citation type="journal article" date="2015" name="Fish Shellfish Immunol.">
        <title>Early steps in the European eel (Anguilla anguilla)-Vibrio vulnificus interaction in the gills: Role of the RtxA13 toxin.</title>
        <authorList>
            <person name="Callol A."/>
            <person name="Pajuelo D."/>
            <person name="Ebbesson L."/>
            <person name="Teles M."/>
            <person name="MacKenzie S."/>
            <person name="Amaro C."/>
        </authorList>
    </citation>
    <scope>NUCLEOTIDE SEQUENCE</scope>
</reference>
<dbReference type="AlphaFoldDB" id="A0A0E9PYV3"/>
<reference evidence="1" key="1">
    <citation type="submission" date="2014-11" db="EMBL/GenBank/DDBJ databases">
        <authorList>
            <person name="Amaro Gonzalez C."/>
        </authorList>
    </citation>
    <scope>NUCLEOTIDE SEQUENCE</scope>
</reference>
<evidence type="ECO:0000313" key="1">
    <source>
        <dbReference type="EMBL" id="JAH09462.1"/>
    </source>
</evidence>
<name>A0A0E9PYV3_ANGAN</name>
<dbReference type="EMBL" id="GBXM01099115">
    <property type="protein sequence ID" value="JAH09462.1"/>
    <property type="molecule type" value="Transcribed_RNA"/>
</dbReference>
<protein>
    <submittedName>
        <fullName evidence="1">Uncharacterized protein</fullName>
    </submittedName>
</protein>
<accession>A0A0E9PYV3</accession>
<organism evidence="1">
    <name type="scientific">Anguilla anguilla</name>
    <name type="common">European freshwater eel</name>
    <name type="synonym">Muraena anguilla</name>
    <dbReference type="NCBI Taxonomy" id="7936"/>
    <lineage>
        <taxon>Eukaryota</taxon>
        <taxon>Metazoa</taxon>
        <taxon>Chordata</taxon>
        <taxon>Craniata</taxon>
        <taxon>Vertebrata</taxon>
        <taxon>Euteleostomi</taxon>
        <taxon>Actinopterygii</taxon>
        <taxon>Neopterygii</taxon>
        <taxon>Teleostei</taxon>
        <taxon>Anguilliformes</taxon>
        <taxon>Anguillidae</taxon>
        <taxon>Anguilla</taxon>
    </lineage>
</organism>